<dbReference type="EMBL" id="BMDO01000001">
    <property type="protein sequence ID" value="GGI49531.1"/>
    <property type="molecule type" value="Genomic_DNA"/>
</dbReference>
<reference evidence="3" key="1">
    <citation type="journal article" date="2014" name="Int. J. Syst. Evol. Microbiol.">
        <title>Complete genome sequence of Corynebacterium casei LMG S-19264T (=DSM 44701T), isolated from a smear-ripened cheese.</title>
        <authorList>
            <consortium name="US DOE Joint Genome Institute (JGI-PGF)"/>
            <person name="Walter F."/>
            <person name="Albersmeier A."/>
            <person name="Kalinowski J."/>
            <person name="Ruckert C."/>
        </authorList>
    </citation>
    <scope>NUCLEOTIDE SEQUENCE</scope>
    <source>
        <strain evidence="3">CCM 8711</strain>
    </source>
</reference>
<organism evidence="3 4">
    <name type="scientific">Mucilaginibacter galii</name>
    <dbReference type="NCBI Taxonomy" id="2005073"/>
    <lineage>
        <taxon>Bacteria</taxon>
        <taxon>Pseudomonadati</taxon>
        <taxon>Bacteroidota</taxon>
        <taxon>Sphingobacteriia</taxon>
        <taxon>Sphingobacteriales</taxon>
        <taxon>Sphingobacteriaceae</taxon>
        <taxon>Mucilaginibacter</taxon>
    </lineage>
</organism>
<accession>A0A917J6Q9</accession>
<feature type="chain" id="PRO_5037575224" evidence="2">
    <location>
        <begin position="28"/>
        <end position="374"/>
    </location>
</feature>
<dbReference type="RefSeq" id="WP_229747025.1">
    <property type="nucleotide sequence ID" value="NZ_BMDO01000001.1"/>
</dbReference>
<evidence type="ECO:0000256" key="2">
    <source>
        <dbReference type="SAM" id="SignalP"/>
    </source>
</evidence>
<sequence>MKTFSKYLVCVGLSALTVLSLNFSAEAQRGGRGGGGGGSRGGFGGGGFGGGSRGSFGGGGRSGGSFGGGFSQRGNPGGGFSQRGNSGGGFSQRPSMGQNRQSYGVRPNTSDRSIGAQRGGFGRGQSFGSPRGSFGSPRGNYSYRGGVSPRGNWGRPGYGSGFNRGNYFSGRGYYRGGVRGFYGRPYGGFYHNYRGYYNSYYYPRIGVSIGVLPFGYYPFSWGGVPYYYSNGYYYQQYNNQYTVVEPPVGAEINQLPSDAEEITIDGQQYYESNGVYYQPITKDDGRLAYRVAGKDGELNTDNGGQVNSSTGADYPEIGDVIDELPQDTRKVKINGEKLFVTPDGVYLQEQRDSAGKKIYVVTGTPDDNDQDDAN</sequence>
<feature type="region of interest" description="Disordered" evidence="1">
    <location>
        <begin position="28"/>
        <end position="146"/>
    </location>
</feature>
<feature type="compositionally biased region" description="Low complexity" evidence="1">
    <location>
        <begin position="126"/>
        <end position="139"/>
    </location>
</feature>
<keyword evidence="4" id="KW-1185">Reference proteome</keyword>
<dbReference type="AlphaFoldDB" id="A0A917J6Q9"/>
<dbReference type="Pfam" id="PF20125">
    <property type="entry name" value="DUF6515"/>
    <property type="match status" value="1"/>
</dbReference>
<evidence type="ECO:0000313" key="4">
    <source>
        <dbReference type="Proteomes" id="UP000662074"/>
    </source>
</evidence>
<feature type="compositionally biased region" description="Polar residues" evidence="1">
    <location>
        <begin position="94"/>
        <end position="112"/>
    </location>
</feature>
<feature type="signal peptide" evidence="2">
    <location>
        <begin position="1"/>
        <end position="27"/>
    </location>
</feature>
<proteinExistence type="predicted"/>
<reference evidence="3" key="2">
    <citation type="submission" date="2020-09" db="EMBL/GenBank/DDBJ databases">
        <authorList>
            <person name="Sun Q."/>
            <person name="Sedlacek I."/>
        </authorList>
    </citation>
    <scope>NUCLEOTIDE SEQUENCE</scope>
    <source>
        <strain evidence="3">CCM 8711</strain>
    </source>
</reference>
<feature type="compositionally biased region" description="Gly residues" evidence="1">
    <location>
        <begin position="30"/>
        <end position="90"/>
    </location>
</feature>
<protein>
    <submittedName>
        <fullName evidence="3">Uncharacterized protein</fullName>
    </submittedName>
</protein>
<comment type="caution">
    <text evidence="3">The sequence shown here is derived from an EMBL/GenBank/DDBJ whole genome shotgun (WGS) entry which is preliminary data.</text>
</comment>
<name>A0A917J6Q9_9SPHI</name>
<gene>
    <name evidence="3" type="ORF">GCM10011425_07430</name>
</gene>
<dbReference type="Proteomes" id="UP000662074">
    <property type="component" value="Unassembled WGS sequence"/>
</dbReference>
<keyword evidence="2" id="KW-0732">Signal</keyword>
<dbReference type="InterPro" id="IPR045398">
    <property type="entry name" value="DUF6515"/>
</dbReference>
<evidence type="ECO:0000256" key="1">
    <source>
        <dbReference type="SAM" id="MobiDB-lite"/>
    </source>
</evidence>
<evidence type="ECO:0000313" key="3">
    <source>
        <dbReference type="EMBL" id="GGI49531.1"/>
    </source>
</evidence>